<accession>A0ABR4C303</accession>
<dbReference type="SUPFAM" id="SSF51430">
    <property type="entry name" value="NAD(P)-linked oxidoreductase"/>
    <property type="match status" value="1"/>
</dbReference>
<evidence type="ECO:0000256" key="3">
    <source>
        <dbReference type="ARBA" id="ARBA00023002"/>
    </source>
</evidence>
<keyword evidence="3" id="KW-0560">Oxidoreductase</keyword>
<dbReference type="InterPro" id="IPR023210">
    <property type="entry name" value="NADP_OxRdtase_dom"/>
</dbReference>
<feature type="domain" description="NADP-dependent oxidoreductase" evidence="4">
    <location>
        <begin position="35"/>
        <end position="347"/>
    </location>
</feature>
<evidence type="ECO:0000259" key="4">
    <source>
        <dbReference type="Pfam" id="PF00248"/>
    </source>
</evidence>
<protein>
    <recommendedName>
        <fullName evidence="4">NADP-dependent oxidoreductase domain-containing protein</fullName>
    </recommendedName>
</protein>
<keyword evidence="2" id="KW-0521">NADP</keyword>
<keyword evidence="6" id="KW-1185">Reference proteome</keyword>
<dbReference type="Pfam" id="PF00248">
    <property type="entry name" value="Aldo_ket_red"/>
    <property type="match status" value="1"/>
</dbReference>
<comment type="caution">
    <text evidence="5">The sequence shown here is derived from an EMBL/GenBank/DDBJ whole genome shotgun (WGS) entry which is preliminary data.</text>
</comment>
<evidence type="ECO:0000313" key="5">
    <source>
        <dbReference type="EMBL" id="KAL2064269.1"/>
    </source>
</evidence>
<dbReference type="Proteomes" id="UP001595075">
    <property type="component" value="Unassembled WGS sequence"/>
</dbReference>
<dbReference type="InterPro" id="IPR036812">
    <property type="entry name" value="NAD(P)_OxRdtase_dom_sf"/>
</dbReference>
<proteinExistence type="inferred from homology"/>
<dbReference type="Gene3D" id="3.20.20.100">
    <property type="entry name" value="NADP-dependent oxidoreductase domain"/>
    <property type="match status" value="1"/>
</dbReference>
<comment type="similarity">
    <text evidence="1">Belongs to the aldo/keto reductase family.</text>
</comment>
<reference evidence="5 6" key="1">
    <citation type="journal article" date="2024" name="Commun. Biol.">
        <title>Comparative genomic analysis of thermophilic fungi reveals convergent evolutionary adaptations and gene losses.</title>
        <authorList>
            <person name="Steindorff A.S."/>
            <person name="Aguilar-Pontes M.V."/>
            <person name="Robinson A.J."/>
            <person name="Andreopoulos B."/>
            <person name="LaButti K."/>
            <person name="Kuo A."/>
            <person name="Mondo S."/>
            <person name="Riley R."/>
            <person name="Otillar R."/>
            <person name="Haridas S."/>
            <person name="Lipzen A."/>
            <person name="Grimwood J."/>
            <person name="Schmutz J."/>
            <person name="Clum A."/>
            <person name="Reid I.D."/>
            <person name="Moisan M.C."/>
            <person name="Butler G."/>
            <person name="Nguyen T.T.M."/>
            <person name="Dewar K."/>
            <person name="Conant G."/>
            <person name="Drula E."/>
            <person name="Henrissat B."/>
            <person name="Hansel C."/>
            <person name="Singer S."/>
            <person name="Hutchinson M.I."/>
            <person name="de Vries R.P."/>
            <person name="Natvig D.O."/>
            <person name="Powell A.J."/>
            <person name="Tsang A."/>
            <person name="Grigoriev I.V."/>
        </authorList>
    </citation>
    <scope>NUCLEOTIDE SEQUENCE [LARGE SCALE GENOMIC DNA]</scope>
    <source>
        <strain evidence="5 6">CBS 494.80</strain>
    </source>
</reference>
<dbReference type="EMBL" id="JAZHXI010000014">
    <property type="protein sequence ID" value="KAL2064269.1"/>
    <property type="molecule type" value="Genomic_DNA"/>
</dbReference>
<evidence type="ECO:0000256" key="2">
    <source>
        <dbReference type="ARBA" id="ARBA00022857"/>
    </source>
</evidence>
<organism evidence="5 6">
    <name type="scientific">Oculimacula yallundae</name>
    <dbReference type="NCBI Taxonomy" id="86028"/>
    <lineage>
        <taxon>Eukaryota</taxon>
        <taxon>Fungi</taxon>
        <taxon>Dikarya</taxon>
        <taxon>Ascomycota</taxon>
        <taxon>Pezizomycotina</taxon>
        <taxon>Leotiomycetes</taxon>
        <taxon>Helotiales</taxon>
        <taxon>Ploettnerulaceae</taxon>
        <taxon>Oculimacula</taxon>
    </lineage>
</organism>
<gene>
    <name evidence="5" type="ORF">VTL71DRAFT_4763</name>
</gene>
<dbReference type="CDD" id="cd19079">
    <property type="entry name" value="AKR_EcYajO-like"/>
    <property type="match status" value="1"/>
</dbReference>
<dbReference type="PANTHER" id="PTHR43364:SF9">
    <property type="entry name" value="OXIDOREDUCTASE"/>
    <property type="match status" value="1"/>
</dbReference>
<name>A0ABR4C303_9HELO</name>
<sequence length="358" mass="39857">MASFALPASLQKSLDATKVEYVRLGTSGLRVSSPILGGMSFGSKAWLPWSVEEDEALLILKAAYDRGVNTWDTADMYSNGLSEEIFGKAIKKFGMEREKLVLMTKCWTYVAEEVEVFGARLGEPMSRSKDYVNRGGLSRSAIFKAVEASLTRLGTSYIDLYQIHRYDPSTPPEETMKALHDLVCSGKVRYIGASSMWATEFANMQFIAEKNGWTKLVSMQGMYNLLYREEEREMIRYCNSTGVGLIPYSPLAGGKLARVEGYEGSTRSQIKAGPGVTPFTGADKEIVKRVEEIAEKRGWKMTQVALAWLRSKGAAPINGFNSVERLDEACDVRGKILDPEEVKYLEEPYVPKAVIGHF</sequence>
<evidence type="ECO:0000256" key="1">
    <source>
        <dbReference type="ARBA" id="ARBA00007905"/>
    </source>
</evidence>
<dbReference type="PANTHER" id="PTHR43364">
    <property type="entry name" value="NADH-SPECIFIC METHYLGLYOXAL REDUCTASE-RELATED"/>
    <property type="match status" value="1"/>
</dbReference>
<dbReference type="InterPro" id="IPR050523">
    <property type="entry name" value="AKR_Detox_Biosynth"/>
</dbReference>
<evidence type="ECO:0000313" key="6">
    <source>
        <dbReference type="Proteomes" id="UP001595075"/>
    </source>
</evidence>